<keyword evidence="3" id="KW-0732">Signal</keyword>
<dbReference type="GO" id="GO:0043025">
    <property type="term" value="C:neuronal cell body"/>
    <property type="evidence" value="ECO:0007669"/>
    <property type="project" value="TreeGrafter"/>
</dbReference>
<dbReference type="SMART" id="SM00408">
    <property type="entry name" value="IGc2"/>
    <property type="match status" value="1"/>
</dbReference>
<dbReference type="Pfam" id="PF13927">
    <property type="entry name" value="Ig_3"/>
    <property type="match status" value="1"/>
</dbReference>
<dbReference type="InterPro" id="IPR003599">
    <property type="entry name" value="Ig_sub"/>
</dbReference>
<keyword evidence="12" id="KW-1185">Reference proteome</keyword>
<keyword evidence="9" id="KW-0393">Immunoglobulin domain</keyword>
<dbReference type="InterPro" id="IPR036179">
    <property type="entry name" value="Ig-like_dom_sf"/>
</dbReference>
<organism evidence="11 12">
    <name type="scientific">Plakobranchus ocellatus</name>
    <dbReference type="NCBI Taxonomy" id="259542"/>
    <lineage>
        <taxon>Eukaryota</taxon>
        <taxon>Metazoa</taxon>
        <taxon>Spiralia</taxon>
        <taxon>Lophotrochozoa</taxon>
        <taxon>Mollusca</taxon>
        <taxon>Gastropoda</taxon>
        <taxon>Heterobranchia</taxon>
        <taxon>Euthyneura</taxon>
        <taxon>Panpulmonata</taxon>
        <taxon>Sacoglossa</taxon>
        <taxon>Placobranchoidea</taxon>
        <taxon>Plakobranchidae</taxon>
        <taxon>Plakobranchus</taxon>
    </lineage>
</organism>
<reference evidence="11 12" key="1">
    <citation type="journal article" date="2021" name="Elife">
        <title>Chloroplast acquisition without the gene transfer in kleptoplastic sea slugs, Plakobranchus ocellatus.</title>
        <authorList>
            <person name="Maeda T."/>
            <person name="Takahashi S."/>
            <person name="Yoshida T."/>
            <person name="Shimamura S."/>
            <person name="Takaki Y."/>
            <person name="Nagai Y."/>
            <person name="Toyoda A."/>
            <person name="Suzuki Y."/>
            <person name="Arimoto A."/>
            <person name="Ishii H."/>
            <person name="Satoh N."/>
            <person name="Nishiyama T."/>
            <person name="Hasebe M."/>
            <person name="Maruyama T."/>
            <person name="Minagawa J."/>
            <person name="Obokata J."/>
            <person name="Shigenobu S."/>
        </authorList>
    </citation>
    <scope>NUCLEOTIDE SEQUENCE [LARGE SCALE GENOMIC DNA]</scope>
</reference>
<evidence type="ECO:0000313" key="12">
    <source>
        <dbReference type="Proteomes" id="UP000735302"/>
    </source>
</evidence>
<evidence type="ECO:0000259" key="10">
    <source>
        <dbReference type="PROSITE" id="PS50835"/>
    </source>
</evidence>
<feature type="domain" description="Ig-like" evidence="10">
    <location>
        <begin position="50"/>
        <end position="136"/>
    </location>
</feature>
<dbReference type="GO" id="GO:0005886">
    <property type="term" value="C:plasma membrane"/>
    <property type="evidence" value="ECO:0007669"/>
    <property type="project" value="TreeGrafter"/>
</dbReference>
<evidence type="ECO:0000256" key="6">
    <source>
        <dbReference type="ARBA" id="ARBA00022989"/>
    </source>
</evidence>
<keyword evidence="5" id="KW-0130">Cell adhesion</keyword>
<keyword evidence="4" id="KW-0677">Repeat</keyword>
<dbReference type="InterPro" id="IPR007110">
    <property type="entry name" value="Ig-like_dom"/>
</dbReference>
<evidence type="ECO:0000313" key="11">
    <source>
        <dbReference type="EMBL" id="GFO48558.1"/>
    </source>
</evidence>
<keyword evidence="6" id="KW-1133">Transmembrane helix</keyword>
<dbReference type="AlphaFoldDB" id="A0AAV4DWD6"/>
<evidence type="ECO:0000256" key="8">
    <source>
        <dbReference type="ARBA" id="ARBA00023157"/>
    </source>
</evidence>
<dbReference type="PROSITE" id="PS50835">
    <property type="entry name" value="IG_LIKE"/>
    <property type="match status" value="1"/>
</dbReference>
<evidence type="ECO:0000256" key="5">
    <source>
        <dbReference type="ARBA" id="ARBA00022889"/>
    </source>
</evidence>
<feature type="non-terminal residue" evidence="11">
    <location>
        <position position="138"/>
    </location>
</feature>
<dbReference type="PANTHER" id="PTHR45080:SF8">
    <property type="entry name" value="IG-LIKE DOMAIN-CONTAINING PROTEIN"/>
    <property type="match status" value="1"/>
</dbReference>
<dbReference type="GO" id="GO:0008046">
    <property type="term" value="F:axon guidance receptor activity"/>
    <property type="evidence" value="ECO:0007669"/>
    <property type="project" value="TreeGrafter"/>
</dbReference>
<sequence length="138" mass="15655">MHPQVRYEDHNRRLILPKARLEDTGAYTCIVRGASSRATKTAYLDLQARPSFPYPLRNQHLDKGSDFTWRCGALGVPVPTYTWFKNGKLLKTSTQDRVIVKGSTLNIMRVDSQHEGMYQCEARNSLGMARSSAQLRAL</sequence>
<evidence type="ECO:0000256" key="9">
    <source>
        <dbReference type="ARBA" id="ARBA00023319"/>
    </source>
</evidence>
<keyword evidence="2" id="KW-0812">Transmembrane</keyword>
<evidence type="ECO:0000256" key="2">
    <source>
        <dbReference type="ARBA" id="ARBA00022692"/>
    </source>
</evidence>
<keyword evidence="7" id="KW-0472">Membrane</keyword>
<evidence type="ECO:0000256" key="3">
    <source>
        <dbReference type="ARBA" id="ARBA00022729"/>
    </source>
</evidence>
<name>A0AAV4DWD6_9GAST</name>
<evidence type="ECO:0000256" key="7">
    <source>
        <dbReference type="ARBA" id="ARBA00023136"/>
    </source>
</evidence>
<dbReference type="SMART" id="SM00409">
    <property type="entry name" value="IG"/>
    <property type="match status" value="1"/>
</dbReference>
<dbReference type="SUPFAM" id="SSF48726">
    <property type="entry name" value="Immunoglobulin"/>
    <property type="match status" value="2"/>
</dbReference>
<dbReference type="InterPro" id="IPR050958">
    <property type="entry name" value="Cell_Adh-Cytoskel_Orgn"/>
</dbReference>
<dbReference type="InterPro" id="IPR013783">
    <property type="entry name" value="Ig-like_fold"/>
</dbReference>
<keyword evidence="8" id="KW-1015">Disulfide bond</keyword>
<dbReference type="PANTHER" id="PTHR45080">
    <property type="entry name" value="CONTACTIN 5"/>
    <property type="match status" value="1"/>
</dbReference>
<accession>A0AAV4DWD6</accession>
<proteinExistence type="predicted"/>
<dbReference type="Proteomes" id="UP000735302">
    <property type="component" value="Unassembled WGS sequence"/>
</dbReference>
<comment type="subcellular location">
    <subcellularLocation>
        <location evidence="1">Membrane</location>
        <topology evidence="1">Single-pass membrane protein</topology>
    </subcellularLocation>
</comment>
<dbReference type="InterPro" id="IPR003598">
    <property type="entry name" value="Ig_sub2"/>
</dbReference>
<gene>
    <name evidence="11" type="ORF">PoB_007506300</name>
</gene>
<dbReference type="GO" id="GO:0050808">
    <property type="term" value="P:synapse organization"/>
    <property type="evidence" value="ECO:0007669"/>
    <property type="project" value="TreeGrafter"/>
</dbReference>
<dbReference type="GO" id="GO:0030424">
    <property type="term" value="C:axon"/>
    <property type="evidence" value="ECO:0007669"/>
    <property type="project" value="TreeGrafter"/>
</dbReference>
<dbReference type="Gene3D" id="2.60.40.10">
    <property type="entry name" value="Immunoglobulins"/>
    <property type="match status" value="2"/>
</dbReference>
<dbReference type="FunFam" id="2.60.40.10:FF:000017">
    <property type="entry name" value="Down syndrome cell adhesion molecule b"/>
    <property type="match status" value="1"/>
</dbReference>
<evidence type="ECO:0000256" key="4">
    <source>
        <dbReference type="ARBA" id="ARBA00022737"/>
    </source>
</evidence>
<dbReference type="GO" id="GO:0007156">
    <property type="term" value="P:homophilic cell adhesion via plasma membrane adhesion molecules"/>
    <property type="evidence" value="ECO:0007669"/>
    <property type="project" value="TreeGrafter"/>
</dbReference>
<evidence type="ECO:0000256" key="1">
    <source>
        <dbReference type="ARBA" id="ARBA00004167"/>
    </source>
</evidence>
<comment type="caution">
    <text evidence="11">The sequence shown here is derived from an EMBL/GenBank/DDBJ whole genome shotgun (WGS) entry which is preliminary data.</text>
</comment>
<protein>
    <submittedName>
        <fullName evidence="11">Contactin</fullName>
    </submittedName>
</protein>
<dbReference type="EMBL" id="BLXT01008434">
    <property type="protein sequence ID" value="GFO48558.1"/>
    <property type="molecule type" value="Genomic_DNA"/>
</dbReference>